<evidence type="ECO:0008006" key="3">
    <source>
        <dbReference type="Google" id="ProtNLM"/>
    </source>
</evidence>
<name>A0ABP0FNZ3_CLALP</name>
<keyword evidence="2" id="KW-1185">Reference proteome</keyword>
<reference evidence="1 2" key="1">
    <citation type="submission" date="2024-02" db="EMBL/GenBank/DDBJ databases">
        <authorList>
            <person name="Daric V."/>
            <person name="Darras S."/>
        </authorList>
    </citation>
    <scope>NUCLEOTIDE SEQUENCE [LARGE SCALE GENOMIC DNA]</scope>
</reference>
<evidence type="ECO:0000313" key="2">
    <source>
        <dbReference type="Proteomes" id="UP001642483"/>
    </source>
</evidence>
<dbReference type="PANTHER" id="PTHR17985">
    <property type="entry name" value="SER/THR-RICH PROTEIN T10 IN DGCR REGION"/>
    <property type="match status" value="1"/>
</dbReference>
<sequence length="281" mass="31533">MCIIFLHSDPDCLSSSYKLILAANRDEHLSRPSKSADFLSENPNVLCGLDLKPGYEGGTWLGVTRNGKFAALTNYLHSEKIIGKVSRGFIVRDYLESDSPVRDYINTKLINGAFSPFNFIGGQLVRNGNEMELFYYANNDPSSPRPLQTGNYSMACTTLGGKWNKCVHGSQVFERIIQSTDNHGPLALSDLLIDMLLSDTTLLYPDPAIEEQNKYGFNEKTMRSYCSVMIDGLEHYGTRAQTVILVDQENRLYFTEKSLTVVNGEKTWNYASFDFPLNLSS</sequence>
<dbReference type="InterPro" id="IPR008551">
    <property type="entry name" value="TANGO2"/>
</dbReference>
<evidence type="ECO:0000313" key="1">
    <source>
        <dbReference type="EMBL" id="CAK8681350.1"/>
    </source>
</evidence>
<proteinExistence type="predicted"/>
<dbReference type="Proteomes" id="UP001642483">
    <property type="component" value="Unassembled WGS sequence"/>
</dbReference>
<dbReference type="EMBL" id="CAWYQH010000079">
    <property type="protein sequence ID" value="CAK8681350.1"/>
    <property type="molecule type" value="Genomic_DNA"/>
</dbReference>
<organism evidence="1 2">
    <name type="scientific">Clavelina lepadiformis</name>
    <name type="common">Light-bulb sea squirt</name>
    <name type="synonym">Ascidia lepadiformis</name>
    <dbReference type="NCBI Taxonomy" id="159417"/>
    <lineage>
        <taxon>Eukaryota</taxon>
        <taxon>Metazoa</taxon>
        <taxon>Chordata</taxon>
        <taxon>Tunicata</taxon>
        <taxon>Ascidiacea</taxon>
        <taxon>Aplousobranchia</taxon>
        <taxon>Clavelinidae</taxon>
        <taxon>Clavelina</taxon>
    </lineage>
</organism>
<comment type="caution">
    <text evidence="1">The sequence shown here is derived from an EMBL/GenBank/DDBJ whole genome shotgun (WGS) entry which is preliminary data.</text>
</comment>
<gene>
    <name evidence="1" type="ORF">CVLEPA_LOCUS11562</name>
</gene>
<dbReference type="PANTHER" id="PTHR17985:SF8">
    <property type="entry name" value="TRANSPORT AND GOLGI ORGANIZATION PROTEIN 2 HOMOLOG"/>
    <property type="match status" value="1"/>
</dbReference>
<protein>
    <recommendedName>
        <fullName evidence="3">Transport and Golgi organization protein 2 homolog</fullName>
    </recommendedName>
</protein>
<dbReference type="Pfam" id="PF05742">
    <property type="entry name" value="TANGO2"/>
    <property type="match status" value="1"/>
</dbReference>
<accession>A0ABP0FNZ3</accession>